<gene>
    <name evidence="2" type="ORF">LZ016_07625</name>
</gene>
<dbReference type="InterPro" id="IPR036938">
    <property type="entry name" value="PAP2/HPO_sf"/>
</dbReference>
<evidence type="ECO:0000256" key="1">
    <source>
        <dbReference type="SAM" id="SignalP"/>
    </source>
</evidence>
<dbReference type="Proteomes" id="UP001203058">
    <property type="component" value="Unassembled WGS sequence"/>
</dbReference>
<dbReference type="CDD" id="cd03398">
    <property type="entry name" value="PAP2_haloperoxidase"/>
    <property type="match status" value="1"/>
</dbReference>
<accession>A0ABS9VLW5</accession>
<comment type="caution">
    <text evidence="2">The sequence shown here is derived from an EMBL/GenBank/DDBJ whole genome shotgun (WGS) entry which is preliminary data.</text>
</comment>
<evidence type="ECO:0000313" key="2">
    <source>
        <dbReference type="EMBL" id="MCH8615967.1"/>
    </source>
</evidence>
<keyword evidence="3" id="KW-1185">Reference proteome</keyword>
<feature type="signal peptide" evidence="1">
    <location>
        <begin position="1"/>
        <end position="25"/>
    </location>
</feature>
<reference evidence="2 3" key="1">
    <citation type="submission" date="2022-03" db="EMBL/GenBank/DDBJ databases">
        <authorList>
            <person name="Jo J.-H."/>
            <person name="Im W.-T."/>
        </authorList>
    </citation>
    <scope>NUCLEOTIDE SEQUENCE [LARGE SCALE GENOMIC DNA]</scope>
    <source>
        <strain evidence="2 3">SM33</strain>
    </source>
</reference>
<name>A0ABS9VLW5_9SPHN</name>
<dbReference type="PANTHER" id="PTHR34599:SF1">
    <property type="entry name" value="PHOSPHATIDIC ACID PHOSPHATASE TYPE 2_HALOPEROXIDASE DOMAIN-CONTAINING PROTEIN"/>
    <property type="match status" value="1"/>
</dbReference>
<keyword evidence="1" id="KW-0732">Signal</keyword>
<dbReference type="SUPFAM" id="SSF48317">
    <property type="entry name" value="Acid phosphatase/Vanadium-dependent haloperoxidase"/>
    <property type="match status" value="1"/>
</dbReference>
<sequence>MRRLTSGLCSIALLAATFASGPAYAAEKDAVRMWNERAITTLVNGPAAAVPGMQFTPPVATIHLAIVQGAVYDAVNAIKGGHDAYLPGLKAPTSASKGAAAATAAHHALSGLVDQAPLTATLTAQVKAAIKARLDSEYASSLAEIPDGDAKAKGIEVGTAAAAAILANRVGDGRFGPPGYPVPANPGPGEWRPNPVNDPNAWVRNVRPFTLPSSDYIHTAGPPLPLTSAQYTAEFNEVKSLGRVDSATRTPAQTSLAYWTGGHPLPMLYGAMRQVAASKGLTITEQARFHAMTSMSMADSAINCFAEKARWSFWRPTSAIQLAATDGNDATEADGGWTSLLPLPPYADEPSGANCVFSGLMNAAKAFFGNDAAEFDIVSPGLATVPGSGSTRHYSHFTDVIPDVIEARIVGGLHFRTADVHGAMLGKSVADYVDAHFFNCRNSGQCKQEERE</sequence>
<evidence type="ECO:0000313" key="3">
    <source>
        <dbReference type="Proteomes" id="UP001203058"/>
    </source>
</evidence>
<organism evidence="2 3">
    <name type="scientific">Sphingomonas telluris</name>
    <dbReference type="NCBI Taxonomy" id="2907998"/>
    <lineage>
        <taxon>Bacteria</taxon>
        <taxon>Pseudomonadati</taxon>
        <taxon>Pseudomonadota</taxon>
        <taxon>Alphaproteobacteria</taxon>
        <taxon>Sphingomonadales</taxon>
        <taxon>Sphingomonadaceae</taxon>
        <taxon>Sphingomonas</taxon>
    </lineage>
</organism>
<dbReference type="Gene3D" id="1.10.606.20">
    <property type="match status" value="1"/>
</dbReference>
<protein>
    <submittedName>
        <fullName evidence="2">Vanadium-dependent haloperoxidase</fullName>
    </submittedName>
</protein>
<feature type="chain" id="PRO_5045051426" evidence="1">
    <location>
        <begin position="26"/>
        <end position="452"/>
    </location>
</feature>
<proteinExistence type="predicted"/>
<dbReference type="EMBL" id="JAKZHW010000001">
    <property type="protein sequence ID" value="MCH8615967.1"/>
    <property type="molecule type" value="Genomic_DNA"/>
</dbReference>
<dbReference type="PANTHER" id="PTHR34599">
    <property type="entry name" value="PEROXIDASE-RELATED"/>
    <property type="match status" value="1"/>
</dbReference>
<dbReference type="InterPro" id="IPR052559">
    <property type="entry name" value="V-haloperoxidase"/>
</dbReference>
<dbReference type="RefSeq" id="WP_241446800.1">
    <property type="nucleotide sequence ID" value="NZ_JAKZHW010000001.1"/>
</dbReference>